<sequence length="112" mass="12547">MRTEGMKSEEATDAAWAATRGGLIGAAKWGAGVAILGAAGYLWSPVYRGTTVQFKVYLQMSGMVLGSMIHADGSLRRYEHDMRVRRSWMREKAKWEQYEASLASENEKKENN</sequence>
<reference evidence="2" key="1">
    <citation type="journal article" date="2021" name="Nat. Commun.">
        <title>Genetic determinants of endophytism in the Arabidopsis root mycobiome.</title>
        <authorList>
            <person name="Mesny F."/>
            <person name="Miyauchi S."/>
            <person name="Thiergart T."/>
            <person name="Pickel B."/>
            <person name="Atanasova L."/>
            <person name="Karlsson M."/>
            <person name="Huettel B."/>
            <person name="Barry K.W."/>
            <person name="Haridas S."/>
            <person name="Chen C."/>
            <person name="Bauer D."/>
            <person name="Andreopoulos W."/>
            <person name="Pangilinan J."/>
            <person name="LaButti K."/>
            <person name="Riley R."/>
            <person name="Lipzen A."/>
            <person name="Clum A."/>
            <person name="Drula E."/>
            <person name="Henrissat B."/>
            <person name="Kohler A."/>
            <person name="Grigoriev I.V."/>
            <person name="Martin F.M."/>
            <person name="Hacquard S."/>
        </authorList>
    </citation>
    <scope>NUCLEOTIDE SEQUENCE</scope>
    <source>
        <strain evidence="2">MPI-CAGE-AT-0021</strain>
    </source>
</reference>
<keyword evidence="1" id="KW-1133">Transmembrane helix</keyword>
<keyword evidence="3" id="KW-1185">Reference proteome</keyword>
<dbReference type="AlphaFoldDB" id="A0A9P9F0Q2"/>
<evidence type="ECO:0000313" key="3">
    <source>
        <dbReference type="Proteomes" id="UP000717696"/>
    </source>
</evidence>
<dbReference type="PANTHER" id="PTHR39153:SF1">
    <property type="entry name" value="AGR244WP"/>
    <property type="match status" value="1"/>
</dbReference>
<comment type="caution">
    <text evidence="2">The sequence shown here is derived from an EMBL/GenBank/DDBJ whole genome shotgun (WGS) entry which is preliminary data.</text>
</comment>
<dbReference type="Proteomes" id="UP000717696">
    <property type="component" value="Unassembled WGS sequence"/>
</dbReference>
<accession>A0A9P9F0Q2</accession>
<feature type="transmembrane region" description="Helical" evidence="1">
    <location>
        <begin position="21"/>
        <end position="44"/>
    </location>
</feature>
<evidence type="ECO:0000256" key="1">
    <source>
        <dbReference type="SAM" id="Phobius"/>
    </source>
</evidence>
<dbReference type="PANTHER" id="PTHR39153">
    <property type="entry name" value="AGR244WP"/>
    <property type="match status" value="1"/>
</dbReference>
<feature type="transmembrane region" description="Helical" evidence="1">
    <location>
        <begin position="56"/>
        <end position="75"/>
    </location>
</feature>
<organism evidence="2 3">
    <name type="scientific">Dactylonectria estremocensis</name>
    <dbReference type="NCBI Taxonomy" id="1079267"/>
    <lineage>
        <taxon>Eukaryota</taxon>
        <taxon>Fungi</taxon>
        <taxon>Dikarya</taxon>
        <taxon>Ascomycota</taxon>
        <taxon>Pezizomycotina</taxon>
        <taxon>Sordariomycetes</taxon>
        <taxon>Hypocreomycetidae</taxon>
        <taxon>Hypocreales</taxon>
        <taxon>Nectriaceae</taxon>
        <taxon>Dactylonectria</taxon>
    </lineage>
</organism>
<keyword evidence="1" id="KW-0472">Membrane</keyword>
<dbReference type="InterPro" id="IPR038882">
    <property type="entry name" value="Rcf3"/>
</dbReference>
<name>A0A9P9F0Q2_9HYPO</name>
<dbReference type="EMBL" id="JAGMUU010000005">
    <property type="protein sequence ID" value="KAH7152343.1"/>
    <property type="molecule type" value="Genomic_DNA"/>
</dbReference>
<dbReference type="OrthoDB" id="3979469at2759"/>
<keyword evidence="1" id="KW-0812">Transmembrane</keyword>
<evidence type="ECO:0000313" key="2">
    <source>
        <dbReference type="EMBL" id="KAH7152343.1"/>
    </source>
</evidence>
<evidence type="ECO:0008006" key="4">
    <source>
        <dbReference type="Google" id="ProtNLM"/>
    </source>
</evidence>
<proteinExistence type="predicted"/>
<gene>
    <name evidence="2" type="ORF">B0J13DRAFT_548163</name>
</gene>
<protein>
    <recommendedName>
        <fullName evidence="4">HIG1 domain-containing protein</fullName>
    </recommendedName>
</protein>